<accession>A0A2W5MHM8</accession>
<dbReference type="EMBL" id="QFPO01000011">
    <property type="protein sequence ID" value="PZQ12890.1"/>
    <property type="molecule type" value="Genomic_DNA"/>
</dbReference>
<dbReference type="InterPro" id="IPR045390">
    <property type="entry name" value="ABC-3C_MC3"/>
</dbReference>
<sequence>MKHWNQRPFEIRNLFNPAFCGLVLFRALQGYEEDDARGMPYSLSLLVLPLCLHKQSRDALAAGSRNYLLRVAEKNPQIQVGFSERATAMLPYAFEGFGLLMERGCISIGDGGHIQTVPRTVRKTVDTNGTAETISCQRVARFVGKEFARIGDRVTVYTTFGIRP</sequence>
<protein>
    <submittedName>
        <fullName evidence="1">Uncharacterized protein</fullName>
    </submittedName>
</protein>
<comment type="caution">
    <text evidence="1">The sequence shown here is derived from an EMBL/GenBank/DDBJ whole genome shotgun (WGS) entry which is preliminary data.</text>
</comment>
<proteinExistence type="predicted"/>
<evidence type="ECO:0000313" key="2">
    <source>
        <dbReference type="Proteomes" id="UP000249046"/>
    </source>
</evidence>
<name>A0A2W5MHM8_9GAMM</name>
<reference evidence="1 2" key="1">
    <citation type="submission" date="2017-08" db="EMBL/GenBank/DDBJ databases">
        <title>Infants hospitalized years apart are colonized by the same room-sourced microbial strains.</title>
        <authorList>
            <person name="Brooks B."/>
            <person name="Olm M.R."/>
            <person name="Firek B.A."/>
            <person name="Baker R."/>
            <person name="Thomas B.C."/>
            <person name="Morowitz M.J."/>
            <person name="Banfield J.F."/>
        </authorList>
    </citation>
    <scope>NUCLEOTIDE SEQUENCE [LARGE SCALE GENOMIC DNA]</scope>
    <source>
        <strain evidence="1">S2_005_003_R2_42</strain>
    </source>
</reference>
<organism evidence="1 2">
    <name type="scientific">Rhodanobacter denitrificans</name>
    <dbReference type="NCBI Taxonomy" id="666685"/>
    <lineage>
        <taxon>Bacteria</taxon>
        <taxon>Pseudomonadati</taxon>
        <taxon>Pseudomonadota</taxon>
        <taxon>Gammaproteobacteria</taxon>
        <taxon>Lysobacterales</taxon>
        <taxon>Rhodanobacteraceae</taxon>
        <taxon>Rhodanobacter</taxon>
    </lineage>
</organism>
<evidence type="ECO:0000313" key="1">
    <source>
        <dbReference type="EMBL" id="PZQ12890.1"/>
    </source>
</evidence>
<dbReference type="Proteomes" id="UP000249046">
    <property type="component" value="Unassembled WGS sequence"/>
</dbReference>
<dbReference type="Pfam" id="PF20131">
    <property type="entry name" value="MC3"/>
    <property type="match status" value="1"/>
</dbReference>
<gene>
    <name evidence="1" type="ORF">DI564_12430</name>
</gene>
<dbReference type="AlphaFoldDB" id="A0A2W5MHM8"/>